<feature type="transmembrane region" description="Helical" evidence="8">
    <location>
        <begin position="7"/>
        <end position="27"/>
    </location>
</feature>
<evidence type="ECO:0000256" key="7">
    <source>
        <dbReference type="ARBA" id="ARBA00023136"/>
    </source>
</evidence>
<feature type="transmembrane region" description="Helical" evidence="8">
    <location>
        <begin position="82"/>
        <end position="110"/>
    </location>
</feature>
<evidence type="ECO:0000256" key="2">
    <source>
        <dbReference type="ARBA" id="ARBA00007998"/>
    </source>
</evidence>
<feature type="transmembrane region" description="Helical" evidence="8">
    <location>
        <begin position="39"/>
        <end position="61"/>
    </location>
</feature>
<evidence type="ECO:0000313" key="10">
    <source>
        <dbReference type="Proteomes" id="UP001596142"/>
    </source>
</evidence>
<dbReference type="PANTHER" id="PTHR34975:SF2">
    <property type="entry name" value="SPORE GERMINATION PROTEIN A2"/>
    <property type="match status" value="1"/>
</dbReference>
<keyword evidence="6 8" id="KW-1133">Transmembrane helix</keyword>
<feature type="transmembrane region" description="Helical" evidence="8">
    <location>
        <begin position="116"/>
        <end position="133"/>
    </location>
</feature>
<dbReference type="EMBL" id="JBHSOZ010000002">
    <property type="protein sequence ID" value="MFC5711559.1"/>
    <property type="molecule type" value="Genomic_DNA"/>
</dbReference>
<proteinExistence type="inferred from homology"/>
<feature type="transmembrane region" description="Helical" evidence="8">
    <location>
        <begin position="187"/>
        <end position="205"/>
    </location>
</feature>
<feature type="transmembrane region" description="Helical" evidence="8">
    <location>
        <begin position="326"/>
        <end position="351"/>
    </location>
</feature>
<keyword evidence="5 8" id="KW-0812">Transmembrane</keyword>
<organism evidence="9 10">
    <name type="scientific">Thalassorhabdus alkalitolerans</name>
    <dbReference type="NCBI Taxonomy" id="2282697"/>
    <lineage>
        <taxon>Bacteria</taxon>
        <taxon>Bacillati</taxon>
        <taxon>Bacillota</taxon>
        <taxon>Bacilli</taxon>
        <taxon>Bacillales</taxon>
        <taxon>Bacillaceae</taxon>
        <taxon>Thalassorhabdus</taxon>
    </lineage>
</organism>
<keyword evidence="10" id="KW-1185">Reference proteome</keyword>
<reference evidence="10" key="1">
    <citation type="journal article" date="2019" name="Int. J. Syst. Evol. Microbiol.">
        <title>The Global Catalogue of Microorganisms (GCM) 10K type strain sequencing project: providing services to taxonomists for standard genome sequencing and annotation.</title>
        <authorList>
            <consortium name="The Broad Institute Genomics Platform"/>
            <consortium name="The Broad Institute Genome Sequencing Center for Infectious Disease"/>
            <person name="Wu L."/>
            <person name="Ma J."/>
        </authorList>
    </citation>
    <scope>NUCLEOTIDE SEQUENCE [LARGE SCALE GENOMIC DNA]</scope>
    <source>
        <strain evidence="10">CECT 7184</strain>
    </source>
</reference>
<keyword evidence="3" id="KW-0813">Transport</keyword>
<dbReference type="Proteomes" id="UP001596142">
    <property type="component" value="Unassembled WGS sequence"/>
</dbReference>
<dbReference type="Gene3D" id="1.20.1740.10">
    <property type="entry name" value="Amino acid/polyamine transporter I"/>
    <property type="match status" value="1"/>
</dbReference>
<evidence type="ECO:0000256" key="6">
    <source>
        <dbReference type="ARBA" id="ARBA00022989"/>
    </source>
</evidence>
<evidence type="ECO:0000313" key="9">
    <source>
        <dbReference type="EMBL" id="MFC5711559.1"/>
    </source>
</evidence>
<comment type="subcellular location">
    <subcellularLocation>
        <location evidence="1">Membrane</location>
        <topology evidence="1">Multi-pass membrane protein</topology>
    </subcellularLocation>
</comment>
<evidence type="ECO:0000256" key="4">
    <source>
        <dbReference type="ARBA" id="ARBA00022544"/>
    </source>
</evidence>
<feature type="transmembrane region" description="Helical" evidence="8">
    <location>
        <begin position="145"/>
        <end position="162"/>
    </location>
</feature>
<feature type="transmembrane region" description="Helical" evidence="8">
    <location>
        <begin position="217"/>
        <end position="241"/>
    </location>
</feature>
<sequence length="361" mass="41372">MLREKLQVFHVILLTYMLQTGVVLFSLPRLVEENLGPNGWIGLLAVFLIAIANAWLIALVFQRGKGKSVFEILESVSKWLAYPIYVYLILVWAFLGCLVDAQFVFIFQMISFPTTSPWVFKVTILMLVVLYVHTKAYSMVKAASMLFFLSIWTLVVLVFPMQEFDWGRTEPLLFHSNIANVEGVLEVYPAFLGFELILLLFPLMYKKFRLFQALVLGNLFSLFVYMATTIVSLGFFGSQYIGEIMFPVLDLIGYVRLPFVERAEALIFSFFIGKVVVTVGFYYWAAKEALERIYKPRRPTWLVVFLIIGTYIPVRMLDTFHQIQEHLALVALHATVISFGLPILLLIILSFKKPGRSVQKG</sequence>
<protein>
    <submittedName>
        <fullName evidence="9">Endospore germination permease</fullName>
    </submittedName>
</protein>
<name>A0ABW0YN71_9BACI</name>
<comment type="similarity">
    <text evidence="2">Belongs to the amino acid-polyamine-organocation (APC) superfamily. Spore germination protein (SGP) (TC 2.A.3.9) family.</text>
</comment>
<gene>
    <name evidence="9" type="ORF">ACFPU1_02050</name>
</gene>
<feature type="transmembrane region" description="Helical" evidence="8">
    <location>
        <begin position="265"/>
        <end position="286"/>
    </location>
</feature>
<feature type="transmembrane region" description="Helical" evidence="8">
    <location>
        <begin position="298"/>
        <end position="314"/>
    </location>
</feature>
<keyword evidence="4" id="KW-0309">Germination</keyword>
<evidence type="ECO:0000256" key="1">
    <source>
        <dbReference type="ARBA" id="ARBA00004141"/>
    </source>
</evidence>
<dbReference type="RefSeq" id="WP_385937964.1">
    <property type="nucleotide sequence ID" value="NZ_JBHSOZ010000002.1"/>
</dbReference>
<comment type="caution">
    <text evidence="9">The sequence shown here is derived from an EMBL/GenBank/DDBJ whole genome shotgun (WGS) entry which is preliminary data.</text>
</comment>
<dbReference type="InterPro" id="IPR004761">
    <property type="entry name" value="Spore_GerAB"/>
</dbReference>
<dbReference type="PANTHER" id="PTHR34975">
    <property type="entry name" value="SPORE GERMINATION PROTEIN A2"/>
    <property type="match status" value="1"/>
</dbReference>
<evidence type="ECO:0000256" key="3">
    <source>
        <dbReference type="ARBA" id="ARBA00022448"/>
    </source>
</evidence>
<evidence type="ECO:0000256" key="8">
    <source>
        <dbReference type="SAM" id="Phobius"/>
    </source>
</evidence>
<accession>A0ABW0YN71</accession>
<dbReference type="Pfam" id="PF03845">
    <property type="entry name" value="Spore_permease"/>
    <property type="match status" value="1"/>
</dbReference>
<dbReference type="NCBIfam" id="TIGR00912">
    <property type="entry name" value="2A0309"/>
    <property type="match status" value="1"/>
</dbReference>
<evidence type="ECO:0000256" key="5">
    <source>
        <dbReference type="ARBA" id="ARBA00022692"/>
    </source>
</evidence>
<keyword evidence="7 8" id="KW-0472">Membrane</keyword>